<dbReference type="KEGG" id="salo:EF888_14825"/>
<organism evidence="1 2">
    <name type="scientific">Silicimonas algicola</name>
    <dbReference type="NCBI Taxonomy" id="1826607"/>
    <lineage>
        <taxon>Bacteria</taxon>
        <taxon>Pseudomonadati</taxon>
        <taxon>Pseudomonadota</taxon>
        <taxon>Alphaproteobacteria</taxon>
        <taxon>Rhodobacterales</taxon>
        <taxon>Paracoccaceae</taxon>
    </lineage>
</organism>
<sequence length="126" mass="15086">MLLALSMELALKAWFVFDYNDPNVVKSHDLTKLFDALLPESQQRLDEEFNRAVNPRHPSVFFFDYGIRDILLQHKDAFVDWRYLHEAKKTMMFDQSAFEATLEMVLREFRKRYRIEPVRPLLGHPI</sequence>
<evidence type="ECO:0008006" key="3">
    <source>
        <dbReference type="Google" id="ProtNLM"/>
    </source>
</evidence>
<evidence type="ECO:0000313" key="2">
    <source>
        <dbReference type="Proteomes" id="UP000245390"/>
    </source>
</evidence>
<accession>A0A316FSJ8</accession>
<name>A0A316FSJ8_9RHOB</name>
<gene>
    <name evidence="1" type="ORF">C8D95_1187</name>
</gene>
<proteinExistence type="predicted"/>
<dbReference type="Proteomes" id="UP000245390">
    <property type="component" value="Unassembled WGS sequence"/>
</dbReference>
<dbReference type="AlphaFoldDB" id="A0A316FSJ8"/>
<dbReference type="OrthoDB" id="7839088at2"/>
<evidence type="ECO:0000313" key="1">
    <source>
        <dbReference type="EMBL" id="PWK51654.1"/>
    </source>
</evidence>
<dbReference type="RefSeq" id="WP_109761252.1">
    <property type="nucleotide sequence ID" value="NZ_CP034588.1"/>
</dbReference>
<protein>
    <recommendedName>
        <fullName evidence="3">HEPN domain-containing protein</fullName>
    </recommendedName>
</protein>
<keyword evidence="2" id="KW-1185">Reference proteome</keyword>
<comment type="caution">
    <text evidence="1">The sequence shown here is derived from an EMBL/GenBank/DDBJ whole genome shotgun (WGS) entry which is preliminary data.</text>
</comment>
<dbReference type="EMBL" id="QGGV01000018">
    <property type="protein sequence ID" value="PWK51654.1"/>
    <property type="molecule type" value="Genomic_DNA"/>
</dbReference>
<reference evidence="1 2" key="1">
    <citation type="submission" date="2018-05" db="EMBL/GenBank/DDBJ databases">
        <title>Genomic Encyclopedia of Type Strains, Phase IV (KMG-IV): sequencing the most valuable type-strain genomes for metagenomic binning, comparative biology and taxonomic classification.</title>
        <authorList>
            <person name="Goeker M."/>
        </authorList>
    </citation>
    <scope>NUCLEOTIDE SEQUENCE [LARGE SCALE GENOMIC DNA]</scope>
    <source>
        <strain evidence="1 2">DSM 103371</strain>
    </source>
</reference>